<evidence type="ECO:0000256" key="1">
    <source>
        <dbReference type="ARBA" id="ARBA00009981"/>
    </source>
</evidence>
<protein>
    <submittedName>
        <fullName evidence="2">Prevent-host-death family protein</fullName>
    </submittedName>
</protein>
<evidence type="ECO:0000313" key="2">
    <source>
        <dbReference type="EMBL" id="SDB55832.1"/>
    </source>
</evidence>
<name>A0A1G6EEM3_9BACT</name>
<dbReference type="NCBIfam" id="TIGR01552">
    <property type="entry name" value="phd_fam"/>
    <property type="match status" value="1"/>
</dbReference>
<dbReference type="Proteomes" id="UP000198771">
    <property type="component" value="Unassembled WGS sequence"/>
</dbReference>
<sequence length="84" mass="9292">MATMTVTVQELDKQIHTLLAEVQRGAEIVISSSGKPLARLLSFDNEKKSIRFGVLRGKVKVSEDFDAPLPDDVLAEFEGRECES</sequence>
<dbReference type="AlphaFoldDB" id="A0A1G6EEM3"/>
<organism evidence="2 3">
    <name type="scientific">Desulfonatronum thiosulfatophilum</name>
    <dbReference type="NCBI Taxonomy" id="617002"/>
    <lineage>
        <taxon>Bacteria</taxon>
        <taxon>Pseudomonadati</taxon>
        <taxon>Thermodesulfobacteriota</taxon>
        <taxon>Desulfovibrionia</taxon>
        <taxon>Desulfovibrionales</taxon>
        <taxon>Desulfonatronaceae</taxon>
        <taxon>Desulfonatronum</taxon>
    </lineage>
</organism>
<reference evidence="2 3" key="1">
    <citation type="submission" date="2016-10" db="EMBL/GenBank/DDBJ databases">
        <authorList>
            <person name="de Groot N.N."/>
        </authorList>
    </citation>
    <scope>NUCLEOTIDE SEQUENCE [LARGE SCALE GENOMIC DNA]</scope>
    <source>
        <strain evidence="2 3">ASO4-2</strain>
    </source>
</reference>
<gene>
    <name evidence="2" type="ORF">SAMN05660653_02805</name>
</gene>
<dbReference type="RefSeq" id="WP_208596659.1">
    <property type="nucleotide sequence ID" value="NZ_FMXO01000017.1"/>
</dbReference>
<dbReference type="SUPFAM" id="SSF143120">
    <property type="entry name" value="YefM-like"/>
    <property type="match status" value="1"/>
</dbReference>
<accession>A0A1G6EEM3</accession>
<proteinExistence type="inferred from homology"/>
<dbReference type="EMBL" id="FMXO01000017">
    <property type="protein sequence ID" value="SDB55832.1"/>
    <property type="molecule type" value="Genomic_DNA"/>
</dbReference>
<dbReference type="InterPro" id="IPR036165">
    <property type="entry name" value="YefM-like_sf"/>
</dbReference>
<evidence type="ECO:0000313" key="3">
    <source>
        <dbReference type="Proteomes" id="UP000198771"/>
    </source>
</evidence>
<keyword evidence="3" id="KW-1185">Reference proteome</keyword>
<comment type="similarity">
    <text evidence="1">Belongs to the phD/YefM antitoxin family.</text>
</comment>
<dbReference type="STRING" id="617002.SAMN05660653_02805"/>